<dbReference type="EMBL" id="RYFG02000106">
    <property type="protein sequence ID" value="TRW92774.1"/>
    <property type="molecule type" value="Genomic_DNA"/>
</dbReference>
<gene>
    <name evidence="5" type="ORF">EKO24_014330</name>
</gene>
<dbReference type="PANTHER" id="PTHR12962">
    <property type="entry name" value="CALCIUM-REGULATED HEAT STABLE PROTEIN CRHSP-24-RELATED"/>
    <property type="match status" value="1"/>
</dbReference>
<evidence type="ECO:0000256" key="1">
    <source>
        <dbReference type="ARBA" id="ARBA00022553"/>
    </source>
</evidence>
<keyword evidence="6" id="KW-1185">Reference proteome</keyword>
<feature type="transmembrane region" description="Helical" evidence="3">
    <location>
        <begin position="90"/>
        <end position="108"/>
    </location>
</feature>
<dbReference type="Proteomes" id="UP000733744">
    <property type="component" value="Unassembled WGS sequence"/>
</dbReference>
<reference evidence="5 6" key="1">
    <citation type="journal article" date="2019" name="Antonie Van Leeuwenhoek">
        <title>Description of 'Ca. Methylobacter oryzae' KRF1, a novel species from the environmentally important Methylobacter clade 2.</title>
        <authorList>
            <person name="Khatri K."/>
            <person name="Mohite J.A."/>
            <person name="Pandit P.S."/>
            <person name="Bahulikar R."/>
            <person name="Rahalkar M.C."/>
        </authorList>
    </citation>
    <scope>NUCLEOTIDE SEQUENCE [LARGE SCALE GENOMIC DNA]</scope>
    <source>
        <strain evidence="5 6">KRF1</strain>
    </source>
</reference>
<comment type="subcellular location">
    <subcellularLocation>
        <location evidence="2">Cytoplasm</location>
    </subcellularLocation>
</comment>
<accession>A0ABY3C901</accession>
<protein>
    <recommendedName>
        <fullName evidence="4">CSD domain-containing protein</fullName>
    </recommendedName>
</protein>
<dbReference type="InterPro" id="IPR012340">
    <property type="entry name" value="NA-bd_OB-fold"/>
</dbReference>
<evidence type="ECO:0000313" key="6">
    <source>
        <dbReference type="Proteomes" id="UP000733744"/>
    </source>
</evidence>
<evidence type="ECO:0000256" key="3">
    <source>
        <dbReference type="SAM" id="Phobius"/>
    </source>
</evidence>
<evidence type="ECO:0000259" key="4">
    <source>
        <dbReference type="PROSITE" id="PS51857"/>
    </source>
</evidence>
<dbReference type="CDD" id="cd04458">
    <property type="entry name" value="CSP_CDS"/>
    <property type="match status" value="1"/>
</dbReference>
<evidence type="ECO:0000313" key="5">
    <source>
        <dbReference type="EMBL" id="TRW92774.1"/>
    </source>
</evidence>
<dbReference type="RefSeq" id="WP_127029194.1">
    <property type="nucleotide sequence ID" value="NZ_RYFG02000106.1"/>
</dbReference>
<dbReference type="Gene3D" id="2.40.50.140">
    <property type="entry name" value="Nucleic acid-binding proteins"/>
    <property type="match status" value="1"/>
</dbReference>
<dbReference type="InterPro" id="IPR002059">
    <property type="entry name" value="CSP_DNA-bd"/>
</dbReference>
<dbReference type="InterPro" id="IPR019844">
    <property type="entry name" value="CSD_CS"/>
</dbReference>
<proteinExistence type="predicted"/>
<dbReference type="InterPro" id="IPR011129">
    <property type="entry name" value="CSD"/>
</dbReference>
<evidence type="ECO:0000256" key="2">
    <source>
        <dbReference type="RuleBase" id="RU000408"/>
    </source>
</evidence>
<keyword evidence="3" id="KW-0472">Membrane</keyword>
<sequence>MDNIFKGKLKRWNDDRGFGFISPENGGNEVFIHISALKNISRRPVVGDMILYQLHINDDGKSKAIKAKIDGVSSARARTYHSNEKVKRNWIARITFIVVLFFIGLSSYKKLTEVNYLSNDSYAVNSLVTDISEKLTANAEKPKPSYTCDGRTHCSQMTSCEEATFFITHCPGTEMDGDNDRIPCESQWCGH</sequence>
<feature type="domain" description="CSD" evidence="4">
    <location>
        <begin position="4"/>
        <end position="69"/>
    </location>
</feature>
<dbReference type="SUPFAM" id="SSF50249">
    <property type="entry name" value="Nucleic acid-binding proteins"/>
    <property type="match status" value="1"/>
</dbReference>
<dbReference type="PROSITE" id="PS51857">
    <property type="entry name" value="CSD_2"/>
    <property type="match status" value="1"/>
</dbReference>
<dbReference type="SMART" id="SM00357">
    <property type="entry name" value="CSP"/>
    <property type="match status" value="1"/>
</dbReference>
<name>A0ABY3C901_9GAMM</name>
<dbReference type="Pfam" id="PF05901">
    <property type="entry name" value="Excalibur"/>
    <property type="match status" value="1"/>
</dbReference>
<comment type="caution">
    <text evidence="5">The sequence shown here is derived from an EMBL/GenBank/DDBJ whole genome shotgun (WGS) entry which is preliminary data.</text>
</comment>
<organism evidence="5 6">
    <name type="scientific">Candidatus Methylobacter oryzae</name>
    <dbReference type="NCBI Taxonomy" id="2497749"/>
    <lineage>
        <taxon>Bacteria</taxon>
        <taxon>Pseudomonadati</taxon>
        <taxon>Pseudomonadota</taxon>
        <taxon>Gammaproteobacteria</taxon>
        <taxon>Methylococcales</taxon>
        <taxon>Methylococcaceae</taxon>
        <taxon>Methylobacter</taxon>
    </lineage>
</organism>
<dbReference type="InterPro" id="IPR052069">
    <property type="entry name" value="Ca-reg_mRNA-binding_domain"/>
</dbReference>
<dbReference type="Pfam" id="PF00313">
    <property type="entry name" value="CSD"/>
    <property type="match status" value="1"/>
</dbReference>
<dbReference type="PANTHER" id="PTHR12962:SF1">
    <property type="entry name" value="COLD SHOCK DOMAIN-CONTAINING PROTEIN CG9705"/>
    <property type="match status" value="1"/>
</dbReference>
<dbReference type="PROSITE" id="PS00352">
    <property type="entry name" value="CSD_1"/>
    <property type="match status" value="1"/>
</dbReference>
<keyword evidence="3" id="KW-0812">Transmembrane</keyword>
<keyword evidence="3" id="KW-1133">Transmembrane helix</keyword>
<dbReference type="InterPro" id="IPR008613">
    <property type="entry name" value="Excalibur_Ca-bd_domain"/>
</dbReference>
<keyword evidence="1" id="KW-0597">Phosphoprotein</keyword>